<dbReference type="InterPro" id="IPR039187">
    <property type="entry name" value="SNO_AAA"/>
</dbReference>
<dbReference type="InterPro" id="IPR026937">
    <property type="entry name" value="SBNO_Helicase_C_dom"/>
</dbReference>
<comment type="similarity">
    <text evidence="1">Belongs to the SBNO family.</text>
</comment>
<dbReference type="RefSeq" id="WP_338399628.1">
    <property type="nucleotide sequence ID" value="NZ_AP025302.1"/>
</dbReference>
<dbReference type="SUPFAM" id="SSF52540">
    <property type="entry name" value="P-loop containing nucleoside triphosphate hydrolases"/>
    <property type="match status" value="2"/>
</dbReference>
<dbReference type="EMBL" id="AP025302">
    <property type="protein sequence ID" value="BDD02461.1"/>
    <property type="molecule type" value="Genomic_DNA"/>
</dbReference>
<keyword evidence="3" id="KW-0614">Plasmid</keyword>
<accession>A0ABM7VN75</accession>
<dbReference type="Gene3D" id="3.40.50.300">
    <property type="entry name" value="P-loop containing nucleotide triphosphate hydrolases"/>
    <property type="match status" value="1"/>
</dbReference>
<evidence type="ECO:0000313" key="3">
    <source>
        <dbReference type="EMBL" id="BDD02461.1"/>
    </source>
</evidence>
<organism evidence="3 4">
    <name type="scientific">Persicobacter psychrovividus</name>
    <dbReference type="NCBI Taxonomy" id="387638"/>
    <lineage>
        <taxon>Bacteria</taxon>
        <taxon>Pseudomonadati</taxon>
        <taxon>Bacteroidota</taxon>
        <taxon>Cytophagia</taxon>
        <taxon>Cytophagales</taxon>
        <taxon>Persicobacteraceae</taxon>
        <taxon>Persicobacter</taxon>
    </lineage>
</organism>
<dbReference type="InterPro" id="IPR014001">
    <property type="entry name" value="Helicase_ATP-bd"/>
</dbReference>
<dbReference type="Pfam" id="PF13871">
    <property type="entry name" value="Helicase_C_4"/>
    <property type="match status" value="1"/>
</dbReference>
<feature type="domain" description="Helicase ATP-binding" evidence="2">
    <location>
        <begin position="138"/>
        <end position="328"/>
    </location>
</feature>
<dbReference type="PROSITE" id="PS51192">
    <property type="entry name" value="HELICASE_ATP_BIND_1"/>
    <property type="match status" value="1"/>
</dbReference>
<dbReference type="PANTHER" id="PTHR12706">
    <property type="entry name" value="STRAWBERRY NOTCH-RELATED"/>
    <property type="match status" value="1"/>
</dbReference>
<dbReference type="InterPro" id="IPR027417">
    <property type="entry name" value="P-loop_NTPase"/>
</dbReference>
<name>A0ABM7VN75_9BACT</name>
<protein>
    <recommendedName>
        <fullName evidence="2">Helicase ATP-binding domain-containing protein</fullName>
    </recommendedName>
</protein>
<dbReference type="InterPro" id="IPR026741">
    <property type="entry name" value="SNO"/>
</dbReference>
<evidence type="ECO:0000256" key="1">
    <source>
        <dbReference type="ARBA" id="ARBA00006992"/>
    </source>
</evidence>
<proteinExistence type="inferred from homology"/>
<sequence length="1285" mass="144449">MTSNITYQNRTLTIKFSRPPKDFVIARLLEMGFQTKDYKRFDRKKKLAQNERDYLNGMFEVEGLGMAYIPASQKGFVLNTTVPDSMGFEMHLAIRKIKSKLKEKSLFNYVADKLDYDSEGLVKSLSAEQIDAVGLAIYNIEERKQGIIIGDQTGIGKGRTAAALIRYGVKSGHQPIFLSEKPNLFTDLYRDLVDINSSSLHPFIVNTKEAKSNIKDKKGTVIYTAPEKAAQARILEDAELPHPYDFVCATYTQFNSDRMANKRNFLMQMAENNIVVMDESHNASGSSQTGEFMQVVLNKTKGVVFLSATFAKRPDNMPIYARKTSISDANMGTVELVESIEKGGVALQEILAAQLVSEAQMIRRERSFEGVEVNYIELTDKAKEQAQISDKVTGIIRDIIEFQKTYVDDEIKTMDKLIAAQGGEIGKRKGAQRAGVDNTPYFSKVFNVINQLLFSLNAEEVADHAIALLKKGQKPIIAFANTMGSFLAEMGDIDDKIDGDFNLVLQKGLESTLKYTEKTAAGKSIKRTLNIADFPASTQAAYYDILDRAQEVSTGISISPLDIIIQKIEAAGYRTGEVTGRSLAVEFEQNKRGKITTNGKIVRRPKENTADAFRRYNDNEIDCLLINQSGSTGASAHAIVTDKVPRKDVKKRVMIILQAELNINTEIQKRGRINRTGQILKPRYDYIISAIPAQKRLMMMLKKKLKSLDANTTSSQSSNKAQLDSPDFLNKYGDKIVVQYLRENPELSARLDDPVDLSGDGSTVGASHKVTGRVAVLPVEDQEKFYKEIIERYEDYVAYLKQTDEYDLEVDVMDLEAETKAQMIAVSGKGAGLSVFGENSMVERCEVNVLKKPIPKDELKGLVSKELGGKDPNAVAEKLIEEHNAYVAEKLKAGQSQLDKKFKKLFDGIEEEAGFRKIPVPEEGLQKEYVSRRVSEIENQKSEQEKKLLSRWNDKANYLNNFFKYFRTGYGYLYPAQGDEAKSITAIFMGVSINKKLDNPYAPSAVKFSFALSDGRRMVSLPASGETAQQVERVLSRSFQLNEKAQANFIEKWDQAISNSSADRETRYIITGNILQATPIYKGKLISYTTADDKVKKGILVPPTWSFKENARHVVVPVSQLGKVLRGLSVGQSFSMIKKVSFMRQRGRFNIIIKQHKTYQMIYTDWDLINLMEQSDGFQKVSDKMKASFVDENLDKVLDILSEKYSINAQLDREKYDFEPPEEVPKDDNITAEALKLFDQDKKGFDKRLSAQAKRQKVNDKKVKGNLKLARMRAKAILILQAQVL</sequence>
<dbReference type="Proteomes" id="UP001354989">
    <property type="component" value="Plasmid pPP10"/>
</dbReference>
<gene>
    <name evidence="3" type="ORF">PEPS_47410</name>
</gene>
<dbReference type="Pfam" id="PF13872">
    <property type="entry name" value="AAA_34"/>
    <property type="match status" value="1"/>
</dbReference>
<evidence type="ECO:0000313" key="4">
    <source>
        <dbReference type="Proteomes" id="UP001354989"/>
    </source>
</evidence>
<dbReference type="PANTHER" id="PTHR12706:SF30">
    <property type="entry name" value="PROTEIN STRAWBERRY NOTCH-RELATED"/>
    <property type="match status" value="1"/>
</dbReference>
<evidence type="ECO:0000259" key="2">
    <source>
        <dbReference type="PROSITE" id="PS51192"/>
    </source>
</evidence>
<geneLocation type="plasmid" evidence="3 4">
    <name>pPP10</name>
</geneLocation>
<reference evidence="3 4" key="1">
    <citation type="submission" date="2021-12" db="EMBL/GenBank/DDBJ databases">
        <title>Genome sequencing of bacteria with rrn-lacking chromosome and rrn-plasmid.</title>
        <authorList>
            <person name="Anda M."/>
            <person name="Iwasaki W."/>
        </authorList>
    </citation>
    <scope>NUCLEOTIDE SEQUENCE [LARGE SCALE GENOMIC DNA]</scope>
    <source>
        <strain evidence="3 4">NBRC 101262</strain>
        <plasmid evidence="3 4">pPP10</plasmid>
    </source>
</reference>
<keyword evidence="4" id="KW-1185">Reference proteome</keyword>